<protein>
    <recommendedName>
        <fullName evidence="4">Portal protein</fullName>
    </recommendedName>
</protein>
<evidence type="ECO:0000313" key="3">
    <source>
        <dbReference type="Proteomes" id="UP001501083"/>
    </source>
</evidence>
<name>A0ABP9LGF0_9GAMM</name>
<dbReference type="Proteomes" id="UP001501083">
    <property type="component" value="Unassembled WGS sequence"/>
</dbReference>
<evidence type="ECO:0008006" key="4">
    <source>
        <dbReference type="Google" id="ProtNLM"/>
    </source>
</evidence>
<evidence type="ECO:0000313" key="2">
    <source>
        <dbReference type="EMBL" id="GAA5075501.1"/>
    </source>
</evidence>
<evidence type="ECO:0000256" key="1">
    <source>
        <dbReference type="SAM" id="Coils"/>
    </source>
</evidence>
<proteinExistence type="predicted"/>
<keyword evidence="1" id="KW-0175">Coiled coil</keyword>
<gene>
    <name evidence="2" type="ORF">GCM10025759_19100</name>
</gene>
<comment type="caution">
    <text evidence="2">The sequence shown here is derived from an EMBL/GenBank/DDBJ whole genome shotgun (WGS) entry which is preliminary data.</text>
</comment>
<organism evidence="2 3">
    <name type="scientific">Lysobacter panacisoli</name>
    <dbReference type="NCBI Taxonomy" id="1255263"/>
    <lineage>
        <taxon>Bacteria</taxon>
        <taxon>Pseudomonadati</taxon>
        <taxon>Pseudomonadota</taxon>
        <taxon>Gammaproteobacteria</taxon>
        <taxon>Lysobacterales</taxon>
        <taxon>Lysobacteraceae</taxon>
        <taxon>Lysobacter</taxon>
    </lineage>
</organism>
<feature type="coiled-coil region" evidence="1">
    <location>
        <begin position="601"/>
        <end position="653"/>
    </location>
</feature>
<dbReference type="Pfam" id="PF23899">
    <property type="entry name" value="SU10_portal"/>
    <property type="match status" value="1"/>
</dbReference>
<dbReference type="InterPro" id="IPR056909">
    <property type="entry name" value="SU10_portal"/>
</dbReference>
<reference evidence="3" key="1">
    <citation type="journal article" date="2019" name="Int. J. Syst. Evol. Microbiol.">
        <title>The Global Catalogue of Microorganisms (GCM) 10K type strain sequencing project: providing services to taxonomists for standard genome sequencing and annotation.</title>
        <authorList>
            <consortium name="The Broad Institute Genomics Platform"/>
            <consortium name="The Broad Institute Genome Sequencing Center for Infectious Disease"/>
            <person name="Wu L."/>
            <person name="Ma J."/>
        </authorList>
    </citation>
    <scope>NUCLEOTIDE SEQUENCE [LARGE SCALE GENOMIC DNA]</scope>
    <source>
        <strain evidence="3">JCM 19212</strain>
    </source>
</reference>
<accession>A0ABP9LGF0</accession>
<dbReference type="EMBL" id="BAABKY010000002">
    <property type="protein sequence ID" value="GAA5075501.1"/>
    <property type="molecule type" value="Genomic_DNA"/>
</dbReference>
<sequence length="722" mass="80692">MAYGKEAAKTKREKMTDEEVGAIAVQALQSSLGGPGTEVSQARLRNLEYYNAEATGELAPPEIEDRSDFVATDVADTIEGMLPQLMRMFVASDDAVEFEAKRPGAEPIAKLATAYINHLFYTRNDGVSIVYDWFKDALLQKVGFVKVWAEEESDDARQTFEGQTEEQLVMLAQEGWQLDGEPEVDETGGLIFTVTKEDRRTCIKAEVCPPDAVRVDPNARWGGDPALIGHVFRRRKFELEQDGYDLSDLPRGSGEPADSEETLEMLGQSMDSDAYAEPTESHSLYNCAEVYMQLDRDGDGTAEWLKICLIEDTLARYVDDDKAAIEQVDGHPFVWICPIPRPHAFFGDCPADFAIGPQKLRTNTVRGIQDNLMLTVNQRTYINLDAEVNMADWLENRPGGAIRGRGPANTAIQPLVQPNLSAPAYQFNEWLEDWRATRTGFTKYSQGTDADSLNKTATGVSIITQKSDMRMELMARFFAVGMKQLFAKMLKLAVRHQDREEQMQVAGGQWVALNPSEWRDQFNVKINVGLGTGSKEQQAQRIIGLLQTQLQAAQFGVITPENIAETVRLYVEANEFSNPERFVSPQPTGMPPTPQAYQEEKQQVMQSVQKMQEELQRLSQENDGLKTDQTTKMAELELKARELDRKDQEIAQNGMKAAAELDLKRDSQQVQTAKTAQEMARGDDEDAKVAQLQDQVAQLTQAVQYLLQQIAPPDGAQEQIPA</sequence>
<dbReference type="RefSeq" id="WP_158985736.1">
    <property type="nucleotide sequence ID" value="NZ_BAABKY010000002.1"/>
</dbReference>
<keyword evidence="3" id="KW-1185">Reference proteome</keyword>